<accession>A0A6A6MAJ6</accession>
<dbReference type="Proteomes" id="UP000467840">
    <property type="component" value="Chromosome 14"/>
</dbReference>
<evidence type="ECO:0000313" key="2">
    <source>
        <dbReference type="Proteomes" id="UP000467840"/>
    </source>
</evidence>
<dbReference type="AlphaFoldDB" id="A0A6A6MAJ6"/>
<comment type="caution">
    <text evidence="1">The sequence shown here is derived from an EMBL/GenBank/DDBJ whole genome shotgun (WGS) entry which is preliminary data.</text>
</comment>
<sequence>MSLWASVDCEEPFWCFRAAKMKTVMGTVSFTVAEALCFREALSWLKFCSLHFVRKPANQAAHTVARAAISEPGENEWVDEVLHS</sequence>
<name>A0A6A6MAJ6_HEVBR</name>
<reference evidence="1 2" key="1">
    <citation type="journal article" date="2020" name="Mol. Plant">
        <title>The Chromosome-Based Rubber Tree Genome Provides New Insights into Spurge Genome Evolution and Rubber Biosynthesis.</title>
        <authorList>
            <person name="Liu J."/>
            <person name="Shi C."/>
            <person name="Shi C.C."/>
            <person name="Li W."/>
            <person name="Zhang Q.J."/>
            <person name="Zhang Y."/>
            <person name="Li K."/>
            <person name="Lu H.F."/>
            <person name="Shi C."/>
            <person name="Zhu S.T."/>
            <person name="Xiao Z.Y."/>
            <person name="Nan H."/>
            <person name="Yue Y."/>
            <person name="Zhu X.G."/>
            <person name="Wu Y."/>
            <person name="Hong X.N."/>
            <person name="Fan G.Y."/>
            <person name="Tong Y."/>
            <person name="Zhang D."/>
            <person name="Mao C.L."/>
            <person name="Liu Y.L."/>
            <person name="Hao S.J."/>
            <person name="Liu W.Q."/>
            <person name="Lv M.Q."/>
            <person name="Zhang H.B."/>
            <person name="Liu Y."/>
            <person name="Hu-Tang G.R."/>
            <person name="Wang J.P."/>
            <person name="Wang J.H."/>
            <person name="Sun Y.H."/>
            <person name="Ni S.B."/>
            <person name="Chen W.B."/>
            <person name="Zhang X.C."/>
            <person name="Jiao Y.N."/>
            <person name="Eichler E.E."/>
            <person name="Li G.H."/>
            <person name="Liu X."/>
            <person name="Gao L.Z."/>
        </authorList>
    </citation>
    <scope>NUCLEOTIDE SEQUENCE [LARGE SCALE GENOMIC DNA]</scope>
    <source>
        <strain evidence="2">cv. GT1</strain>
        <tissue evidence="1">Leaf</tissue>
    </source>
</reference>
<dbReference type="EMBL" id="JAAGAX010000006">
    <property type="protein sequence ID" value="KAF2309246.1"/>
    <property type="molecule type" value="Genomic_DNA"/>
</dbReference>
<gene>
    <name evidence="1" type="ORF">GH714_001354</name>
</gene>
<proteinExistence type="predicted"/>
<evidence type="ECO:0008006" key="3">
    <source>
        <dbReference type="Google" id="ProtNLM"/>
    </source>
</evidence>
<protein>
    <recommendedName>
        <fullName evidence="3">RNase H type-1 domain-containing protein</fullName>
    </recommendedName>
</protein>
<keyword evidence="2" id="KW-1185">Reference proteome</keyword>
<evidence type="ECO:0000313" key="1">
    <source>
        <dbReference type="EMBL" id="KAF2309246.1"/>
    </source>
</evidence>
<organism evidence="1 2">
    <name type="scientific">Hevea brasiliensis</name>
    <name type="common">Para rubber tree</name>
    <name type="synonym">Siphonia brasiliensis</name>
    <dbReference type="NCBI Taxonomy" id="3981"/>
    <lineage>
        <taxon>Eukaryota</taxon>
        <taxon>Viridiplantae</taxon>
        <taxon>Streptophyta</taxon>
        <taxon>Embryophyta</taxon>
        <taxon>Tracheophyta</taxon>
        <taxon>Spermatophyta</taxon>
        <taxon>Magnoliopsida</taxon>
        <taxon>eudicotyledons</taxon>
        <taxon>Gunneridae</taxon>
        <taxon>Pentapetalae</taxon>
        <taxon>rosids</taxon>
        <taxon>fabids</taxon>
        <taxon>Malpighiales</taxon>
        <taxon>Euphorbiaceae</taxon>
        <taxon>Crotonoideae</taxon>
        <taxon>Micrandreae</taxon>
        <taxon>Hevea</taxon>
    </lineage>
</organism>